<reference evidence="1 2" key="1">
    <citation type="journal article" date="2023" name="Plants (Basel)">
        <title>Bridging the Gap: Combining Genomics and Transcriptomics Approaches to Understand Stylosanthes scabra, an Orphan Legume from the Brazilian Caatinga.</title>
        <authorList>
            <person name="Ferreira-Neto J.R.C."/>
            <person name="da Silva M.D."/>
            <person name="Binneck E."/>
            <person name="de Melo N.F."/>
            <person name="da Silva R.H."/>
            <person name="de Melo A.L.T.M."/>
            <person name="Pandolfi V."/>
            <person name="Bustamante F.O."/>
            <person name="Brasileiro-Vidal A.C."/>
            <person name="Benko-Iseppon A.M."/>
        </authorList>
    </citation>
    <scope>NUCLEOTIDE SEQUENCE [LARGE SCALE GENOMIC DNA]</scope>
    <source>
        <tissue evidence="1">Leaves</tissue>
    </source>
</reference>
<dbReference type="InterPro" id="IPR007493">
    <property type="entry name" value="DUF538"/>
</dbReference>
<organism evidence="1 2">
    <name type="scientific">Stylosanthes scabra</name>
    <dbReference type="NCBI Taxonomy" id="79078"/>
    <lineage>
        <taxon>Eukaryota</taxon>
        <taxon>Viridiplantae</taxon>
        <taxon>Streptophyta</taxon>
        <taxon>Embryophyta</taxon>
        <taxon>Tracheophyta</taxon>
        <taxon>Spermatophyta</taxon>
        <taxon>Magnoliopsida</taxon>
        <taxon>eudicotyledons</taxon>
        <taxon>Gunneridae</taxon>
        <taxon>Pentapetalae</taxon>
        <taxon>rosids</taxon>
        <taxon>fabids</taxon>
        <taxon>Fabales</taxon>
        <taxon>Fabaceae</taxon>
        <taxon>Papilionoideae</taxon>
        <taxon>50 kb inversion clade</taxon>
        <taxon>dalbergioids sensu lato</taxon>
        <taxon>Dalbergieae</taxon>
        <taxon>Pterocarpus clade</taxon>
        <taxon>Stylosanthes</taxon>
    </lineage>
</organism>
<accession>A0ABU6SNN4</accession>
<comment type="caution">
    <text evidence="1">The sequence shown here is derived from an EMBL/GenBank/DDBJ whole genome shotgun (WGS) entry which is preliminary data.</text>
</comment>
<keyword evidence="2" id="KW-1185">Reference proteome</keyword>
<evidence type="ECO:0000313" key="1">
    <source>
        <dbReference type="EMBL" id="MED6137630.1"/>
    </source>
</evidence>
<gene>
    <name evidence="1" type="ORF">PIB30_066731</name>
</gene>
<dbReference type="Proteomes" id="UP001341840">
    <property type="component" value="Unassembled WGS sequence"/>
</dbReference>
<sequence>MSLVTEEIKARSEVYHGDEMCQVKSKELLKEIELPNGLLPLKDMEECGYDRGTGFVWLKQKKSHTHKFEKIGKLVSYAAEVTAQVEKGKIKKLTGVKTKELLLWVSLSDIYVDDPPTGKITFKTPSGLFRSFPVSAFQVEEEDKDKSEDVKAAAADKVDEALQVKEV</sequence>
<dbReference type="InterPro" id="IPR036758">
    <property type="entry name" value="At5g01610-like"/>
</dbReference>
<proteinExistence type="predicted"/>
<dbReference type="PANTHER" id="PTHR31676:SF10">
    <property type="entry name" value="EXPRESSED PROTEIN"/>
    <property type="match status" value="1"/>
</dbReference>
<dbReference type="Gene3D" id="2.30.240.10">
    <property type="entry name" value="At5g01610-like"/>
    <property type="match status" value="1"/>
</dbReference>
<dbReference type="EMBL" id="JASCZI010061100">
    <property type="protein sequence ID" value="MED6137630.1"/>
    <property type="molecule type" value="Genomic_DNA"/>
</dbReference>
<dbReference type="SUPFAM" id="SSF141562">
    <property type="entry name" value="At5g01610-like"/>
    <property type="match status" value="1"/>
</dbReference>
<evidence type="ECO:0008006" key="3">
    <source>
        <dbReference type="Google" id="ProtNLM"/>
    </source>
</evidence>
<evidence type="ECO:0000313" key="2">
    <source>
        <dbReference type="Proteomes" id="UP001341840"/>
    </source>
</evidence>
<dbReference type="Pfam" id="PF04398">
    <property type="entry name" value="DUF538"/>
    <property type="match status" value="1"/>
</dbReference>
<name>A0ABU6SNN4_9FABA</name>
<dbReference type="PANTHER" id="PTHR31676">
    <property type="entry name" value="T31J12.3 PROTEIN-RELATED"/>
    <property type="match status" value="1"/>
</dbReference>
<protein>
    <recommendedName>
        <fullName evidence="3">Plant/F25P12-18 protein</fullName>
    </recommendedName>
</protein>